<feature type="transmembrane region" description="Helical" evidence="6">
    <location>
        <begin position="101"/>
        <end position="122"/>
    </location>
</feature>
<proteinExistence type="predicted"/>
<name>A0A3A1YLN6_9GAMM</name>
<feature type="transmembrane region" description="Helical" evidence="6">
    <location>
        <begin position="43"/>
        <end position="63"/>
    </location>
</feature>
<dbReference type="InterPro" id="IPR000620">
    <property type="entry name" value="EamA_dom"/>
</dbReference>
<evidence type="ECO:0000313" key="8">
    <source>
        <dbReference type="EMBL" id="RIY37154.1"/>
    </source>
</evidence>
<sequence>MLFLTFIYTCNVLSLVDADMLSKLTSVFLIIQGLTIMKEKTSLTQIAVVIMSLVGAVLIIKPSFNNTHIFAYGVGIFSALCTAFTFMAVRRLTTMKNGEHLITVECNLGTTICIVCLEPMIMNFQDFEGQGLNYLFLFIASIFSVVEQYTFTYALRYAPAVETSIYSYSSLIWNMLFGLIFFASLPNFYSSIGYVLIVAAGIILFYYNKQKLKVMAKIRRMAHEEYRRKRAAKQMATAQAIQEAAQTVTPEPTNVATHVSAFAPTPITVPATASSAENPHLVVDLTQVTTSPANEVDFSVELPPDMQTPQPEQTEQNAQTAQAEQKLQPEQEEQTEATATSTSAEKKIMKKMMD</sequence>
<feature type="transmembrane region" description="Helical" evidence="6">
    <location>
        <begin position="134"/>
        <end position="153"/>
    </location>
</feature>
<comment type="caution">
    <text evidence="8">The sequence shown here is derived from an EMBL/GenBank/DDBJ whole genome shotgun (WGS) entry which is preliminary data.</text>
</comment>
<dbReference type="AlphaFoldDB" id="A0A3A1YLN6"/>
<dbReference type="PANTHER" id="PTHR22911:SF6">
    <property type="entry name" value="SOLUTE CARRIER FAMILY 35 MEMBER G1"/>
    <property type="match status" value="1"/>
</dbReference>
<dbReference type="Pfam" id="PF00892">
    <property type="entry name" value="EamA"/>
    <property type="match status" value="1"/>
</dbReference>
<evidence type="ECO:0000256" key="5">
    <source>
        <dbReference type="SAM" id="MobiDB-lite"/>
    </source>
</evidence>
<gene>
    <name evidence="8" type="ORF">CKF58_05220</name>
</gene>
<accession>A0A3A1YLN6</accession>
<dbReference type="GO" id="GO:0016020">
    <property type="term" value="C:membrane"/>
    <property type="evidence" value="ECO:0007669"/>
    <property type="project" value="UniProtKB-SubCell"/>
</dbReference>
<dbReference type="PANTHER" id="PTHR22911">
    <property type="entry name" value="ACYL-MALONYL CONDENSING ENZYME-RELATED"/>
    <property type="match status" value="1"/>
</dbReference>
<dbReference type="SUPFAM" id="SSF103481">
    <property type="entry name" value="Multidrug resistance efflux transporter EmrE"/>
    <property type="match status" value="1"/>
</dbReference>
<feature type="transmembrane region" description="Helical" evidence="6">
    <location>
        <begin position="188"/>
        <end position="207"/>
    </location>
</feature>
<feature type="compositionally biased region" description="Basic and acidic residues" evidence="5">
    <location>
        <begin position="344"/>
        <end position="354"/>
    </location>
</feature>
<evidence type="ECO:0000256" key="4">
    <source>
        <dbReference type="ARBA" id="ARBA00023136"/>
    </source>
</evidence>
<keyword evidence="9" id="KW-1185">Reference proteome</keyword>
<evidence type="ECO:0000256" key="6">
    <source>
        <dbReference type="SAM" id="Phobius"/>
    </source>
</evidence>
<evidence type="ECO:0000259" key="7">
    <source>
        <dbReference type="Pfam" id="PF00892"/>
    </source>
</evidence>
<evidence type="ECO:0000256" key="1">
    <source>
        <dbReference type="ARBA" id="ARBA00004141"/>
    </source>
</evidence>
<feature type="transmembrane region" description="Helical" evidence="6">
    <location>
        <begin position="165"/>
        <end position="182"/>
    </location>
</feature>
<protein>
    <recommendedName>
        <fullName evidence="7">EamA domain-containing protein</fullName>
    </recommendedName>
</protein>
<evidence type="ECO:0000256" key="2">
    <source>
        <dbReference type="ARBA" id="ARBA00022692"/>
    </source>
</evidence>
<dbReference type="InterPro" id="IPR037185">
    <property type="entry name" value="EmrE-like"/>
</dbReference>
<evidence type="ECO:0000256" key="3">
    <source>
        <dbReference type="ARBA" id="ARBA00022989"/>
    </source>
</evidence>
<keyword evidence="3 6" id="KW-1133">Transmembrane helix</keyword>
<keyword evidence="2 6" id="KW-0812">Transmembrane</keyword>
<organism evidence="8 9">
    <name type="scientific">Psittacicella hinzii</name>
    <dbReference type="NCBI Taxonomy" id="2028575"/>
    <lineage>
        <taxon>Bacteria</taxon>
        <taxon>Pseudomonadati</taxon>
        <taxon>Pseudomonadota</taxon>
        <taxon>Gammaproteobacteria</taxon>
        <taxon>Pasteurellales</taxon>
        <taxon>Psittacicellaceae</taxon>
        <taxon>Psittacicella</taxon>
    </lineage>
</organism>
<keyword evidence="4 6" id="KW-0472">Membrane</keyword>
<feature type="compositionally biased region" description="Low complexity" evidence="5">
    <location>
        <begin position="307"/>
        <end position="325"/>
    </location>
</feature>
<reference evidence="8 9" key="1">
    <citation type="submission" date="2017-08" db="EMBL/GenBank/DDBJ databases">
        <title>Reclassification of Bisgaard taxon 37 and 44.</title>
        <authorList>
            <person name="Christensen H."/>
        </authorList>
    </citation>
    <scope>NUCLEOTIDE SEQUENCE [LARGE SCALE GENOMIC DNA]</scope>
    <source>
        <strain evidence="8 9">111</strain>
    </source>
</reference>
<feature type="transmembrane region" description="Helical" evidence="6">
    <location>
        <begin position="69"/>
        <end position="89"/>
    </location>
</feature>
<dbReference type="Proteomes" id="UP000265916">
    <property type="component" value="Unassembled WGS sequence"/>
</dbReference>
<dbReference type="EMBL" id="NRJG01000093">
    <property type="protein sequence ID" value="RIY37154.1"/>
    <property type="molecule type" value="Genomic_DNA"/>
</dbReference>
<feature type="region of interest" description="Disordered" evidence="5">
    <location>
        <begin position="299"/>
        <end position="354"/>
    </location>
</feature>
<feature type="domain" description="EamA" evidence="7">
    <location>
        <begin position="72"/>
        <end position="204"/>
    </location>
</feature>
<comment type="subcellular location">
    <subcellularLocation>
        <location evidence="1">Membrane</location>
        <topology evidence="1">Multi-pass membrane protein</topology>
    </subcellularLocation>
</comment>
<evidence type="ECO:0000313" key="9">
    <source>
        <dbReference type="Proteomes" id="UP000265916"/>
    </source>
</evidence>